<evidence type="ECO:0000313" key="2">
    <source>
        <dbReference type="Proteomes" id="UP000051221"/>
    </source>
</evidence>
<gene>
    <name evidence="1" type="ORF">AMR76_01165</name>
</gene>
<dbReference type="AlphaFoldDB" id="A0A0Q2MKU0"/>
<keyword evidence="2" id="KW-1185">Reference proteome</keyword>
<name>A0A0Q2MKU0_VIBFU</name>
<reference evidence="1 2" key="1">
    <citation type="submission" date="2015-08" db="EMBL/GenBank/DDBJ databases">
        <title>Antibacterial properties of a collection of Vibrionaceae strains.</title>
        <authorList>
            <person name="Giubergia S."/>
        </authorList>
    </citation>
    <scope>NUCLEOTIDE SEQUENCE [LARGE SCALE GENOMIC DNA]</scope>
    <source>
        <strain evidence="1 2">S0821</strain>
    </source>
</reference>
<accession>A0A0Q2MKU0</accession>
<dbReference type="InParanoid" id="A0A0Q2MKU0"/>
<protein>
    <submittedName>
        <fullName evidence="1">Uncharacterized protein</fullName>
    </submittedName>
</protein>
<proteinExistence type="predicted"/>
<sequence>MAQGHEMTHVALLEGQLQVDCTLDNEHTLHLTVESQASFSGSVSVVSASGSRILHRLQGQTTLTLGLGAEQLPLTLTAGTMAGESESLTIGAECKTAP</sequence>
<comment type="caution">
    <text evidence="1">The sequence shown here is derived from an EMBL/GenBank/DDBJ whole genome shotgun (WGS) entry which is preliminary data.</text>
</comment>
<dbReference type="Proteomes" id="UP000051221">
    <property type="component" value="Unassembled WGS sequence"/>
</dbReference>
<dbReference type="EMBL" id="LKHS01000001">
    <property type="protein sequence ID" value="KQH88202.1"/>
    <property type="molecule type" value="Genomic_DNA"/>
</dbReference>
<organism evidence="1 2">
    <name type="scientific">Vibrio furnissii</name>
    <dbReference type="NCBI Taxonomy" id="29494"/>
    <lineage>
        <taxon>Bacteria</taxon>
        <taxon>Pseudomonadati</taxon>
        <taxon>Pseudomonadota</taxon>
        <taxon>Gammaproteobacteria</taxon>
        <taxon>Vibrionales</taxon>
        <taxon>Vibrionaceae</taxon>
        <taxon>Vibrio</taxon>
    </lineage>
</organism>
<evidence type="ECO:0000313" key="1">
    <source>
        <dbReference type="EMBL" id="KQH88202.1"/>
    </source>
</evidence>